<name>A0A167AFE2_METRR</name>
<protein>
    <submittedName>
        <fullName evidence="1">Uncharacterized protein</fullName>
    </submittedName>
</protein>
<reference evidence="1 2" key="1">
    <citation type="journal article" date="2016" name="Genome Biol. Evol.">
        <title>Divergent and convergent evolution of fungal pathogenicity.</title>
        <authorList>
            <person name="Shang Y."/>
            <person name="Xiao G."/>
            <person name="Zheng P."/>
            <person name="Cen K."/>
            <person name="Zhan S."/>
            <person name="Wang C."/>
        </authorList>
    </citation>
    <scope>NUCLEOTIDE SEQUENCE [LARGE SCALE GENOMIC DNA]</scope>
    <source>
        <strain evidence="1 2">RCEF 4871</strain>
    </source>
</reference>
<dbReference type="Proteomes" id="UP000243498">
    <property type="component" value="Unassembled WGS sequence"/>
</dbReference>
<dbReference type="AlphaFoldDB" id="A0A167AFE2"/>
<accession>A0A167AFE2</accession>
<evidence type="ECO:0000313" key="2">
    <source>
        <dbReference type="Proteomes" id="UP000243498"/>
    </source>
</evidence>
<gene>
    <name evidence="1" type="ORF">NOR_06507</name>
</gene>
<sequence length="203" mass="22894">MHETVRELATNMCCKYGIPGDYSAFRTEDPATRFYDLFSNSTSFALETLSGTLHHAPCLLVKLVVIMLITRAEEASTNMSGVVVELIGIRFAYRRRIRQGWKYANRPANRSANRDTSPQEVLYSVRVTEYYSDGPKASSYRSEGHKLGTENTTCCRPLLVPFHVFYVDCQGRLVFKALLLPFSCLFRACGLSRLGCLARLDQA</sequence>
<proteinExistence type="predicted"/>
<organism evidence="1 2">
    <name type="scientific">Metarhizium rileyi (strain RCEF 4871)</name>
    <name type="common">Nomuraea rileyi</name>
    <dbReference type="NCBI Taxonomy" id="1649241"/>
    <lineage>
        <taxon>Eukaryota</taxon>
        <taxon>Fungi</taxon>
        <taxon>Dikarya</taxon>
        <taxon>Ascomycota</taxon>
        <taxon>Pezizomycotina</taxon>
        <taxon>Sordariomycetes</taxon>
        <taxon>Hypocreomycetidae</taxon>
        <taxon>Hypocreales</taxon>
        <taxon>Clavicipitaceae</taxon>
        <taxon>Metarhizium</taxon>
    </lineage>
</organism>
<keyword evidence="2" id="KW-1185">Reference proteome</keyword>
<evidence type="ECO:0000313" key="1">
    <source>
        <dbReference type="EMBL" id="OAA38854.1"/>
    </source>
</evidence>
<dbReference type="EMBL" id="AZHC01000024">
    <property type="protein sequence ID" value="OAA38854.1"/>
    <property type="molecule type" value="Genomic_DNA"/>
</dbReference>
<comment type="caution">
    <text evidence="1">The sequence shown here is derived from an EMBL/GenBank/DDBJ whole genome shotgun (WGS) entry which is preliminary data.</text>
</comment>